<dbReference type="PROSITE" id="PS51379">
    <property type="entry name" value="4FE4S_FER_2"/>
    <property type="match status" value="2"/>
</dbReference>
<dbReference type="AlphaFoldDB" id="A0A017RU65"/>
<dbReference type="SUPFAM" id="SSF52218">
    <property type="entry name" value="Flavoproteins"/>
    <property type="match status" value="1"/>
</dbReference>
<evidence type="ECO:0000256" key="2">
    <source>
        <dbReference type="ARBA" id="ARBA00023004"/>
    </source>
</evidence>
<dbReference type="InterPro" id="IPR017896">
    <property type="entry name" value="4Fe4S_Fe-S-bd"/>
</dbReference>
<keyword evidence="2" id="KW-0408">Iron</keyword>
<dbReference type="Proteomes" id="UP000019681">
    <property type="component" value="Unassembled WGS sequence"/>
</dbReference>
<dbReference type="GO" id="GO:0051536">
    <property type="term" value="F:iron-sulfur cluster binding"/>
    <property type="evidence" value="ECO:0007669"/>
    <property type="project" value="UniProtKB-KW"/>
</dbReference>
<proteinExistence type="predicted"/>
<dbReference type="PANTHER" id="PTHR43122">
    <property type="entry name" value="FERREDOXIN SUBUNIT OF PYRUVATE:FLAVODOXIN OXIDOREDUCTASE-RELATED"/>
    <property type="match status" value="1"/>
</dbReference>
<keyword evidence="3" id="KW-0411">Iron-sulfur</keyword>
<dbReference type="STRING" id="1403537.Q428_10345"/>
<dbReference type="Pfam" id="PF12724">
    <property type="entry name" value="Flavodoxin_5"/>
    <property type="match status" value="1"/>
</dbReference>
<dbReference type="NCBIfam" id="NF038196">
    <property type="entry name" value="ferrodoxin_EFR1"/>
    <property type="match status" value="1"/>
</dbReference>
<protein>
    <submittedName>
        <fullName evidence="5">4Fe-4S ferredoxin</fullName>
    </submittedName>
</protein>
<organism evidence="5 6">
    <name type="scientific">Fervidicella metallireducens AeB</name>
    <dbReference type="NCBI Taxonomy" id="1403537"/>
    <lineage>
        <taxon>Bacteria</taxon>
        <taxon>Bacillati</taxon>
        <taxon>Bacillota</taxon>
        <taxon>Clostridia</taxon>
        <taxon>Eubacteriales</taxon>
        <taxon>Clostridiaceae</taxon>
        <taxon>Fervidicella</taxon>
    </lineage>
</organism>
<keyword evidence="1" id="KW-0479">Metal-binding</keyword>
<dbReference type="RefSeq" id="WP_035380494.1">
    <property type="nucleotide sequence ID" value="NZ_AZQP01000032.1"/>
</dbReference>
<accession>A0A017RU65</accession>
<reference evidence="5 6" key="1">
    <citation type="journal article" date="2014" name="Genome Announc.">
        <title>Draft Genome Sequence of Fervidicella metallireducens Strain AeBT, an Iron-Reducing Thermoanaerobe from the Great Artesian Basin.</title>
        <authorList>
            <person name="Patel B.K."/>
        </authorList>
    </citation>
    <scope>NUCLEOTIDE SEQUENCE [LARGE SCALE GENOMIC DNA]</scope>
    <source>
        <strain evidence="5 6">AeB</strain>
    </source>
</reference>
<dbReference type="InterPro" id="IPR029039">
    <property type="entry name" value="Flavoprotein-like_sf"/>
</dbReference>
<keyword evidence="6" id="KW-1185">Reference proteome</keyword>
<dbReference type="PANTHER" id="PTHR43122:SF1">
    <property type="entry name" value="IRON-SULFUR-BINDING PROTEIN"/>
    <property type="match status" value="1"/>
</dbReference>
<dbReference type="PROSITE" id="PS00198">
    <property type="entry name" value="4FE4S_FER_1"/>
    <property type="match status" value="2"/>
</dbReference>
<comment type="caution">
    <text evidence="5">The sequence shown here is derived from an EMBL/GenBank/DDBJ whole genome shotgun (WGS) entry which is preliminary data.</text>
</comment>
<dbReference type="Gene3D" id="3.30.70.20">
    <property type="match status" value="1"/>
</dbReference>
<evidence type="ECO:0000313" key="5">
    <source>
        <dbReference type="EMBL" id="EYE87964.1"/>
    </source>
</evidence>
<sequence>MNGKIIYFSGTGNTEYVAELYKKEFERKGHNIHLIDIVRNSILNDDYDFLILGSPIHCEIFPYLFTNWVSKNISDGRGRKCIIYSTQAADKAAGADILAKELNKKNFKVVVKDFIVMPNNYYVTAFKENTRSEIESLKKEAEKIVKNHVNIFLENKIYIKNVSSIRCGFGKFVYSGFNKFTKDWAKKRFSVDYNLCINCGRCANNCPTNNIIINRSNKEIKFKYACISCQKCLHLCPENAFLYKGKHFKQYKL</sequence>
<evidence type="ECO:0000256" key="3">
    <source>
        <dbReference type="ARBA" id="ARBA00023014"/>
    </source>
</evidence>
<dbReference type="InterPro" id="IPR047964">
    <property type="entry name" value="EFR1-like"/>
</dbReference>
<dbReference type="Gene3D" id="3.40.50.360">
    <property type="match status" value="1"/>
</dbReference>
<feature type="domain" description="4Fe-4S ferredoxin-type" evidence="4">
    <location>
        <begin position="218"/>
        <end position="246"/>
    </location>
</feature>
<evidence type="ECO:0000256" key="1">
    <source>
        <dbReference type="ARBA" id="ARBA00022723"/>
    </source>
</evidence>
<dbReference type="Pfam" id="PF13187">
    <property type="entry name" value="Fer4_9"/>
    <property type="match status" value="1"/>
</dbReference>
<dbReference type="InterPro" id="IPR026816">
    <property type="entry name" value="Flavodoxin_dom"/>
</dbReference>
<dbReference type="OrthoDB" id="9813995at2"/>
<dbReference type="EMBL" id="AZQP01000032">
    <property type="protein sequence ID" value="EYE87964.1"/>
    <property type="molecule type" value="Genomic_DNA"/>
</dbReference>
<evidence type="ECO:0000259" key="4">
    <source>
        <dbReference type="PROSITE" id="PS51379"/>
    </source>
</evidence>
<feature type="domain" description="4Fe-4S ferredoxin-type" evidence="4">
    <location>
        <begin position="187"/>
        <end position="216"/>
    </location>
</feature>
<dbReference type="InterPro" id="IPR017900">
    <property type="entry name" value="4Fe4S_Fe_S_CS"/>
</dbReference>
<gene>
    <name evidence="5" type="ORF">Q428_10345</name>
</gene>
<evidence type="ECO:0000313" key="6">
    <source>
        <dbReference type="Proteomes" id="UP000019681"/>
    </source>
</evidence>
<dbReference type="GO" id="GO:0046872">
    <property type="term" value="F:metal ion binding"/>
    <property type="evidence" value="ECO:0007669"/>
    <property type="project" value="UniProtKB-KW"/>
</dbReference>
<name>A0A017RU65_9CLOT</name>
<dbReference type="SUPFAM" id="SSF54862">
    <property type="entry name" value="4Fe-4S ferredoxins"/>
    <property type="match status" value="1"/>
</dbReference>